<evidence type="ECO:0000256" key="1">
    <source>
        <dbReference type="SAM" id="MobiDB-lite"/>
    </source>
</evidence>
<accession>A0A0Q9YMG7</accession>
<dbReference type="STRING" id="295108.HT99x_01142"/>
<evidence type="ECO:0000313" key="2">
    <source>
        <dbReference type="EMBL" id="KRG21948.1"/>
    </source>
</evidence>
<evidence type="ECO:0000313" key="3">
    <source>
        <dbReference type="EMBL" id="MCS5710362.1"/>
    </source>
</evidence>
<feature type="region of interest" description="Disordered" evidence="1">
    <location>
        <begin position="94"/>
        <end position="119"/>
    </location>
</feature>
<name>A0A0Q9YMG7_9GAMM</name>
<comment type="caution">
    <text evidence="2">The sequence shown here is derived from an EMBL/GenBank/DDBJ whole genome shotgun (WGS) entry which is preliminary data.</text>
</comment>
<reference evidence="3" key="2">
    <citation type="journal article" date="2016" name="Genome Announc.">
        <title>Draft Genome Sequences of Two Novel Amoeba-Resistant Intranuclear Bacteria, 'Candidatus Berkiella cookevillensis' and 'Candidatus Berkiella aquae'.</title>
        <authorList>
            <person name="Mehari Y.T."/>
            <person name="Arivett B.A."/>
            <person name="Farone A.L."/>
            <person name="Gunderson J.H."/>
            <person name="Farone M.B."/>
        </authorList>
    </citation>
    <scope>NUCLEOTIDE SEQUENCE</scope>
    <source>
        <strain evidence="3">HT99</strain>
    </source>
</reference>
<dbReference type="EMBL" id="LKAJ01000003">
    <property type="protein sequence ID" value="KRG21948.1"/>
    <property type="molecule type" value="Genomic_DNA"/>
</dbReference>
<dbReference type="RefSeq" id="WP_075065764.1">
    <property type="nucleotide sequence ID" value="NZ_LKAJ02000001.1"/>
</dbReference>
<dbReference type="AlphaFoldDB" id="A0A0Q9YMG7"/>
<evidence type="ECO:0000313" key="4">
    <source>
        <dbReference type="Proteomes" id="UP000051497"/>
    </source>
</evidence>
<reference evidence="2" key="1">
    <citation type="submission" date="2015-09" db="EMBL/GenBank/DDBJ databases">
        <title>Draft Genome Sequences of Two Novel Amoeba-resistant Intranuclear Bacteria, Candidatus Berkiella cookevillensis and Candidatus Berkiella aquae.</title>
        <authorList>
            <person name="Mehari Y.T."/>
            <person name="Arivett B.A."/>
            <person name="Farone A.L."/>
            <person name="Gunderson J.H."/>
            <person name="Farone M.B."/>
        </authorList>
    </citation>
    <scope>NUCLEOTIDE SEQUENCE [LARGE SCALE GENOMIC DNA]</scope>
    <source>
        <strain evidence="2">HT99</strain>
    </source>
</reference>
<sequence length="119" mass="14133">MTTPLHPLRNKLQLMLMRYKQKWHTLQEKIHRFLAPLSQNEDKDWPSLDELTLAPIEEGTTMAAAHWPLDDNHSKIEAHKMVVVEVKYYPSDPYHTQRMTENDDPNLRITHYPPSNRLH</sequence>
<dbReference type="EMBL" id="LKAJ02000001">
    <property type="protein sequence ID" value="MCS5710362.1"/>
    <property type="molecule type" value="Genomic_DNA"/>
</dbReference>
<keyword evidence="4" id="KW-1185">Reference proteome</keyword>
<dbReference type="Proteomes" id="UP000051497">
    <property type="component" value="Unassembled WGS sequence"/>
</dbReference>
<protein>
    <submittedName>
        <fullName evidence="2">Uncharacterized protein</fullName>
    </submittedName>
</protein>
<proteinExistence type="predicted"/>
<gene>
    <name evidence="3" type="ORF">HT99x_002890</name>
    <name evidence="2" type="ORF">HT99x_01142</name>
</gene>
<organism evidence="2">
    <name type="scientific">Candidatus Berkiella aquae</name>
    <dbReference type="NCBI Taxonomy" id="295108"/>
    <lineage>
        <taxon>Bacteria</taxon>
        <taxon>Pseudomonadati</taxon>
        <taxon>Pseudomonadota</taxon>
        <taxon>Gammaproteobacteria</taxon>
        <taxon>Candidatus Berkiellales</taxon>
        <taxon>Candidatus Berkiellaceae</taxon>
        <taxon>Candidatus Berkiella</taxon>
    </lineage>
</organism>
<reference evidence="3" key="3">
    <citation type="submission" date="2021-06" db="EMBL/GenBank/DDBJ databases">
        <title>Genomic Description and Analysis of Intracellular Bacteria, Candidatus Berkiella cookevillensis and Candidatus Berkiella aquae.</title>
        <authorList>
            <person name="Kidane D.T."/>
            <person name="Mehari Y.T."/>
            <person name="Rice F.C."/>
            <person name="Arivett B.A."/>
            <person name="Farone A.L."/>
            <person name="Berk S.G."/>
            <person name="Farone M.B."/>
        </authorList>
    </citation>
    <scope>NUCLEOTIDE SEQUENCE</scope>
    <source>
        <strain evidence="3">HT99</strain>
    </source>
</reference>